<dbReference type="EMBL" id="LK023328">
    <property type="protein sequence ID" value="CDS08910.1"/>
    <property type="molecule type" value="Genomic_DNA"/>
</dbReference>
<dbReference type="AlphaFoldDB" id="A0A077WNH5"/>
<dbReference type="GO" id="GO:0005524">
    <property type="term" value="F:ATP binding"/>
    <property type="evidence" value="ECO:0007669"/>
    <property type="project" value="UniProtKB-KW"/>
</dbReference>
<dbReference type="Pfam" id="PF00005">
    <property type="entry name" value="ABC_tran"/>
    <property type="match status" value="2"/>
</dbReference>
<evidence type="ECO:0000256" key="3">
    <source>
        <dbReference type="ARBA" id="ARBA00022840"/>
    </source>
</evidence>
<dbReference type="PROSITE" id="PS50893">
    <property type="entry name" value="ABC_TRANSPORTER_2"/>
    <property type="match status" value="2"/>
</dbReference>
<keyword evidence="2" id="KW-0547">Nucleotide-binding</keyword>
<feature type="region of interest" description="Disordered" evidence="4">
    <location>
        <begin position="80"/>
        <end position="136"/>
    </location>
</feature>
<evidence type="ECO:0000313" key="6">
    <source>
        <dbReference type="EMBL" id="CDS08910.1"/>
    </source>
</evidence>
<dbReference type="InterPro" id="IPR027417">
    <property type="entry name" value="P-loop_NTPase"/>
</dbReference>
<evidence type="ECO:0000259" key="5">
    <source>
        <dbReference type="PROSITE" id="PS50893"/>
    </source>
</evidence>
<protein>
    <recommendedName>
        <fullName evidence="5">ABC transporter domain-containing protein</fullName>
    </recommendedName>
</protein>
<dbReference type="OrthoDB" id="2110130at2759"/>
<dbReference type="Gene3D" id="3.40.50.300">
    <property type="entry name" value="P-loop containing nucleotide triphosphate hydrolases"/>
    <property type="match status" value="2"/>
</dbReference>
<feature type="compositionally biased region" description="Basic and acidic residues" evidence="4">
    <location>
        <begin position="82"/>
        <end position="96"/>
    </location>
</feature>
<sequence>MTQQIADTFFEELATSMVMLDDDTIDHLTGVLNDLTLSSNPVNDISKVTHKVLEEANVKEDTINTIYDGLSKQLGGQITAKADNDDRPKTVSEKRAARLAASAARRGKKGGRTTSKNKEADNGSSVSSSSSSNGQEPVIVATTQQSRFHSETLETNSTELDLPGVNITVNNQELLVDAHLKLKAGTRYGLVGQNGVGKTVLMRCLADNILVGLPQNINILHVAQLQVFDESTTVLEEVLAADKAATNTIKEGKLLQQVMGDQAATTTSHTPTADMNRVIYQIMVSRSEDKLDMANKLATKRSGARGRDARKALIECEKSHADLLAKDPQTFITAQDTNAIITQVFEQLALIDMGEREAKARKILLGLGFDQEAQARPVSTFSGGWRMKIALAKSLFMDPNILLLDEPTNHLDLPAIIWLQEYILNETEGQTIVIVSHDRDFLDAVTEETIIFRDQKLKYHAGNYEDYERNTEEQRIRKQALKDAMELRKKRIMASIQYNLQQAKSTGDDKRLNQVASRQKKLDRLGMEKTEDGKRFKVSYYAGYHEHARVQIHVEQGVKTAAIKIPDPPPLRYQGPVFSMKNVSFRYPKTTTTIIDDFSMNVELGSRIAFLGANGSGKSTLLQVLTGHHEPTSGEVYRHPLLRVGYFSQHFVDDLSLEETPLEMIMNQYAGATEQQCRQHFGSVGLSGNVVLRKMKSLSGGQRNRVALAMILFEAPHVLILDEITNHLDMGTVETLVDALAGYPGALVLVSHDIWFMKQLMEVQPEQMAEEQDDDEPGIKTECFVVKPGKPIKRWEKGIDSYVESVAKQVRKKFHAQRS</sequence>
<keyword evidence="3" id="KW-0067">ATP-binding</keyword>
<keyword evidence="1" id="KW-0677">Repeat</keyword>
<organism evidence="6">
    <name type="scientific">Lichtheimia ramosa</name>
    <dbReference type="NCBI Taxonomy" id="688394"/>
    <lineage>
        <taxon>Eukaryota</taxon>
        <taxon>Fungi</taxon>
        <taxon>Fungi incertae sedis</taxon>
        <taxon>Mucoromycota</taxon>
        <taxon>Mucoromycotina</taxon>
        <taxon>Mucoromycetes</taxon>
        <taxon>Mucorales</taxon>
        <taxon>Lichtheimiaceae</taxon>
        <taxon>Lichtheimia</taxon>
    </lineage>
</organism>
<dbReference type="SUPFAM" id="SSF52540">
    <property type="entry name" value="P-loop containing nucleoside triphosphate hydrolases"/>
    <property type="match status" value="2"/>
</dbReference>
<dbReference type="FunFam" id="3.40.50.300:FF:001092">
    <property type="entry name" value="ATP-binding cassette sub-family F member 2"/>
    <property type="match status" value="1"/>
</dbReference>
<evidence type="ECO:0000256" key="1">
    <source>
        <dbReference type="ARBA" id="ARBA00022737"/>
    </source>
</evidence>
<feature type="domain" description="ABC transporter" evidence="5">
    <location>
        <begin position="578"/>
        <end position="807"/>
    </location>
</feature>
<proteinExistence type="predicted"/>
<feature type="domain" description="ABC transporter" evidence="5">
    <location>
        <begin position="160"/>
        <end position="479"/>
    </location>
</feature>
<dbReference type="GO" id="GO:0016887">
    <property type="term" value="F:ATP hydrolysis activity"/>
    <property type="evidence" value="ECO:0007669"/>
    <property type="project" value="InterPro"/>
</dbReference>
<accession>A0A077WNH5</accession>
<dbReference type="SMART" id="SM00382">
    <property type="entry name" value="AAA"/>
    <property type="match status" value="2"/>
</dbReference>
<dbReference type="PANTHER" id="PTHR19211:SF129">
    <property type="entry name" value="ABC TRANSPORTER ATP-BINDING PROTEIN"/>
    <property type="match status" value="1"/>
</dbReference>
<evidence type="ECO:0000256" key="2">
    <source>
        <dbReference type="ARBA" id="ARBA00022741"/>
    </source>
</evidence>
<dbReference type="InterPro" id="IPR003593">
    <property type="entry name" value="AAA+_ATPase"/>
</dbReference>
<dbReference type="InterPro" id="IPR050611">
    <property type="entry name" value="ABCF"/>
</dbReference>
<gene>
    <name evidence="6" type="ORF">LRAMOSA10271</name>
</gene>
<dbReference type="CDD" id="cd03221">
    <property type="entry name" value="ABCF_EF-3"/>
    <property type="match status" value="2"/>
</dbReference>
<reference evidence="6" key="1">
    <citation type="journal article" date="2014" name="Genome Announc.">
        <title>De novo whole-genome sequence and genome annotation of Lichtheimia ramosa.</title>
        <authorList>
            <person name="Linde J."/>
            <person name="Schwartze V."/>
            <person name="Binder U."/>
            <person name="Lass-Florl C."/>
            <person name="Voigt K."/>
            <person name="Horn F."/>
        </authorList>
    </citation>
    <scope>NUCLEOTIDE SEQUENCE</scope>
    <source>
        <strain evidence="6">JMRC FSU:6197</strain>
    </source>
</reference>
<name>A0A077WNH5_9FUNG</name>
<evidence type="ECO:0000256" key="4">
    <source>
        <dbReference type="SAM" id="MobiDB-lite"/>
    </source>
</evidence>
<dbReference type="PROSITE" id="PS00211">
    <property type="entry name" value="ABC_TRANSPORTER_1"/>
    <property type="match status" value="2"/>
</dbReference>
<dbReference type="InterPro" id="IPR003439">
    <property type="entry name" value="ABC_transporter-like_ATP-bd"/>
</dbReference>
<dbReference type="PANTHER" id="PTHR19211">
    <property type="entry name" value="ATP-BINDING TRANSPORT PROTEIN-RELATED"/>
    <property type="match status" value="1"/>
</dbReference>
<dbReference type="InterPro" id="IPR017871">
    <property type="entry name" value="ABC_transporter-like_CS"/>
</dbReference>